<reference evidence="9" key="1">
    <citation type="submission" date="2020-12" db="EMBL/GenBank/DDBJ databases">
        <title>Metabolic potential, ecology and presence of endohyphal bacteria is reflected in genomic diversity of Mucoromycotina.</title>
        <authorList>
            <person name="Muszewska A."/>
            <person name="Okrasinska A."/>
            <person name="Steczkiewicz K."/>
            <person name="Drgas O."/>
            <person name="Orlowska M."/>
            <person name="Perlinska-Lenart U."/>
            <person name="Aleksandrzak-Piekarczyk T."/>
            <person name="Szatraj K."/>
            <person name="Zielenkiewicz U."/>
            <person name="Pilsyk S."/>
            <person name="Malc E."/>
            <person name="Mieczkowski P."/>
            <person name="Kruszewska J.S."/>
            <person name="Biernat P."/>
            <person name="Pawlowska J."/>
        </authorList>
    </citation>
    <scope>NUCLEOTIDE SEQUENCE</scope>
    <source>
        <strain evidence="9">CBS 226.32</strain>
    </source>
</reference>
<keyword evidence="1 3" id="KW-0728">SH3 domain</keyword>
<dbReference type="InterPro" id="IPR001660">
    <property type="entry name" value="SAM"/>
</dbReference>
<evidence type="ECO:0000256" key="1">
    <source>
        <dbReference type="ARBA" id="ARBA00022443"/>
    </source>
</evidence>
<evidence type="ECO:0000256" key="4">
    <source>
        <dbReference type="SAM" id="MobiDB-lite"/>
    </source>
</evidence>
<keyword evidence="10" id="KW-1185">Reference proteome</keyword>
<dbReference type="InterPro" id="IPR001849">
    <property type="entry name" value="PH_domain"/>
</dbReference>
<dbReference type="Pfam" id="PF00169">
    <property type="entry name" value="PH"/>
    <property type="match status" value="1"/>
</dbReference>
<dbReference type="Pfam" id="PF00307">
    <property type="entry name" value="CH"/>
    <property type="match status" value="1"/>
</dbReference>
<dbReference type="PROSITE" id="PS50105">
    <property type="entry name" value="SAM_DOMAIN"/>
    <property type="match status" value="1"/>
</dbReference>
<dbReference type="InterPro" id="IPR001715">
    <property type="entry name" value="CH_dom"/>
</dbReference>
<feature type="domain" description="PH" evidence="6">
    <location>
        <begin position="352"/>
        <end position="451"/>
    </location>
</feature>
<dbReference type="SMART" id="SM00033">
    <property type="entry name" value="CH"/>
    <property type="match status" value="1"/>
</dbReference>
<evidence type="ECO:0000313" key="10">
    <source>
        <dbReference type="Proteomes" id="UP000650833"/>
    </source>
</evidence>
<dbReference type="PROSITE" id="PS50021">
    <property type="entry name" value="CH"/>
    <property type="match status" value="1"/>
</dbReference>
<dbReference type="SMART" id="SM00233">
    <property type="entry name" value="PH"/>
    <property type="match status" value="1"/>
</dbReference>
<accession>A0A8H7V0N2</accession>
<evidence type="ECO:0000259" key="8">
    <source>
        <dbReference type="PROSITE" id="PS50105"/>
    </source>
</evidence>
<gene>
    <name evidence="9" type="ORF">INT46_001517</name>
</gene>
<dbReference type="SUPFAM" id="SSF47769">
    <property type="entry name" value="SAM/Pointed domain"/>
    <property type="match status" value="1"/>
</dbReference>
<protein>
    <submittedName>
        <fullName evidence="9">Uncharacterized protein</fullName>
    </submittedName>
</protein>
<sequence>MHSHNIVYAIHNFEAENEDEVAFQYGEPIVILEKDDQYLDGWWQGRNTLGQIGLFPMNYTSPEKPITTNRKLSSCNNNIYHHSRMSSGTSSVTNSSDEYRATSSEGNVNMCTNDTTFGISSSSPLDWSMEDVVTWLESVGLESVVGNFIGNFCYFLDSTKSNVLSDQDITGDVLINLDHDALKELGINAYGRRYKVMNAIKSLNFSTIISTKEPTIKRQSANSYVQGRYGSVTENLSNYKTNSISSLNSSVSSTTLRSAVPTNLSIYRNSLSNCSSDTSNNNTIDEYPSCPYNENGGSLSLNARPSLNSTCKRSSFNGQQSSPSSQRNKIVDSLTLYGNESTTAIATNSSIFPEYEGWVFKQSGRYKSWNKRWFVLHDDNLFYFKNPKDTKMKGIIHLRGYRVILEDSYNALSTNKYHFKLHHDQERTFFFYTNTIQDMKNWAQVLMKSTIQRDLCVPVVSSNTINTVPLDVAQKMKPRPPSILMYSNKDKKALNYRQAVKNDVLSNTLEEELDETLLWMEHPNNQDEEPFQKLIIRSYPSLAERKQDEANNIQDFQTTKRKQSYFLATPTKAEEESEQHQRYHPKQNDDYHQNPYKKSLSSTCISSSSSGNNSTILYWVNCCLAPIEIHDLSSAFRSGEILIQLLETLSGQSIARPKTQVSTSMNMLNNIVEAFKFMNQEGIINNGYTIKDIFSGNEDKIVDMILSIKIFYEEYRHLQI</sequence>
<dbReference type="Gene3D" id="1.10.150.50">
    <property type="entry name" value="Transcription Factor, Ets-1"/>
    <property type="match status" value="1"/>
</dbReference>
<evidence type="ECO:0000259" key="7">
    <source>
        <dbReference type="PROSITE" id="PS50021"/>
    </source>
</evidence>
<evidence type="ECO:0000256" key="3">
    <source>
        <dbReference type="PROSITE-ProRule" id="PRU00192"/>
    </source>
</evidence>
<dbReference type="InterPro" id="IPR036028">
    <property type="entry name" value="SH3-like_dom_sf"/>
</dbReference>
<dbReference type="InterPro" id="IPR036872">
    <property type="entry name" value="CH_dom_sf"/>
</dbReference>
<dbReference type="CDD" id="cd00174">
    <property type="entry name" value="SH3"/>
    <property type="match status" value="1"/>
</dbReference>
<dbReference type="PROSITE" id="PS50002">
    <property type="entry name" value="SH3"/>
    <property type="match status" value="1"/>
</dbReference>
<feature type="domain" description="SH3" evidence="5">
    <location>
        <begin position="2"/>
        <end position="65"/>
    </location>
</feature>
<dbReference type="Gene3D" id="2.30.30.40">
    <property type="entry name" value="SH3 Domains"/>
    <property type="match status" value="1"/>
</dbReference>
<feature type="region of interest" description="Disordered" evidence="4">
    <location>
        <begin position="571"/>
        <end position="593"/>
    </location>
</feature>
<dbReference type="AlphaFoldDB" id="A0A8H7V0N2"/>
<dbReference type="GO" id="GO:0005085">
    <property type="term" value="F:guanyl-nucleotide exchange factor activity"/>
    <property type="evidence" value="ECO:0007669"/>
    <property type="project" value="UniProtKB-KW"/>
</dbReference>
<dbReference type="Proteomes" id="UP000650833">
    <property type="component" value="Unassembled WGS sequence"/>
</dbReference>
<dbReference type="EMBL" id="JAEPRC010000167">
    <property type="protein sequence ID" value="KAG2205746.1"/>
    <property type="molecule type" value="Genomic_DNA"/>
</dbReference>
<dbReference type="InterPro" id="IPR001452">
    <property type="entry name" value="SH3_domain"/>
</dbReference>
<evidence type="ECO:0000256" key="2">
    <source>
        <dbReference type="ARBA" id="ARBA00022658"/>
    </source>
</evidence>
<dbReference type="FunFam" id="2.30.29.30:FF:000286">
    <property type="entry name" value="PH-protein kinase domain containing protein"/>
    <property type="match status" value="1"/>
</dbReference>
<dbReference type="InterPro" id="IPR011993">
    <property type="entry name" value="PH-like_dom_sf"/>
</dbReference>
<keyword evidence="2" id="KW-0344">Guanine-nucleotide releasing factor</keyword>
<evidence type="ECO:0000259" key="5">
    <source>
        <dbReference type="PROSITE" id="PS50002"/>
    </source>
</evidence>
<dbReference type="SMART" id="SM00454">
    <property type="entry name" value="SAM"/>
    <property type="match status" value="1"/>
</dbReference>
<dbReference type="SUPFAM" id="SSF47576">
    <property type="entry name" value="Calponin-homology domain, CH-domain"/>
    <property type="match status" value="1"/>
</dbReference>
<name>A0A8H7V0N2_9FUNG</name>
<dbReference type="Gene3D" id="1.10.418.10">
    <property type="entry name" value="Calponin-like domain"/>
    <property type="match status" value="1"/>
</dbReference>
<dbReference type="SMART" id="SM00326">
    <property type="entry name" value="SH3"/>
    <property type="match status" value="1"/>
</dbReference>
<evidence type="ECO:0000313" key="9">
    <source>
        <dbReference type="EMBL" id="KAG2205746.1"/>
    </source>
</evidence>
<dbReference type="SUPFAM" id="SSF50044">
    <property type="entry name" value="SH3-domain"/>
    <property type="match status" value="1"/>
</dbReference>
<feature type="domain" description="Calponin-homology (CH)" evidence="7">
    <location>
        <begin position="610"/>
        <end position="713"/>
    </location>
</feature>
<dbReference type="Pfam" id="PF00018">
    <property type="entry name" value="SH3_1"/>
    <property type="match status" value="1"/>
</dbReference>
<dbReference type="PROSITE" id="PS50003">
    <property type="entry name" value="PH_DOMAIN"/>
    <property type="match status" value="1"/>
</dbReference>
<proteinExistence type="predicted"/>
<comment type="caution">
    <text evidence="9">The sequence shown here is derived from an EMBL/GenBank/DDBJ whole genome shotgun (WGS) entry which is preliminary data.</text>
</comment>
<dbReference type="Pfam" id="PF07647">
    <property type="entry name" value="SAM_2"/>
    <property type="match status" value="1"/>
</dbReference>
<dbReference type="InterPro" id="IPR013761">
    <property type="entry name" value="SAM/pointed_sf"/>
</dbReference>
<dbReference type="Gene3D" id="2.30.29.30">
    <property type="entry name" value="Pleckstrin-homology domain (PH domain)/Phosphotyrosine-binding domain (PTB)"/>
    <property type="match status" value="1"/>
</dbReference>
<dbReference type="PRINTS" id="PR00452">
    <property type="entry name" value="SH3DOMAIN"/>
</dbReference>
<dbReference type="CDD" id="cd00014">
    <property type="entry name" value="CH_SF"/>
    <property type="match status" value="1"/>
</dbReference>
<feature type="region of interest" description="Disordered" evidence="4">
    <location>
        <begin position="84"/>
        <end position="105"/>
    </location>
</feature>
<feature type="compositionally biased region" description="Low complexity" evidence="4">
    <location>
        <begin position="85"/>
        <end position="96"/>
    </location>
</feature>
<organism evidence="9 10">
    <name type="scientific">Mucor plumbeus</name>
    <dbReference type="NCBI Taxonomy" id="97098"/>
    <lineage>
        <taxon>Eukaryota</taxon>
        <taxon>Fungi</taxon>
        <taxon>Fungi incertae sedis</taxon>
        <taxon>Mucoromycota</taxon>
        <taxon>Mucoromycotina</taxon>
        <taxon>Mucoromycetes</taxon>
        <taxon>Mucorales</taxon>
        <taxon>Mucorineae</taxon>
        <taxon>Mucoraceae</taxon>
        <taxon>Mucor</taxon>
    </lineage>
</organism>
<dbReference type="PANTHER" id="PTHR12752:SF9">
    <property type="entry name" value="KRAMER, ISOFORM I"/>
    <property type="match status" value="1"/>
</dbReference>
<dbReference type="SUPFAM" id="SSF50729">
    <property type="entry name" value="PH domain-like"/>
    <property type="match status" value="1"/>
</dbReference>
<feature type="domain" description="SAM" evidence="8">
    <location>
        <begin position="127"/>
        <end position="206"/>
    </location>
</feature>
<dbReference type="PANTHER" id="PTHR12752">
    <property type="entry name" value="PHOSPHOINOSITOL 3-PHOSPHATE-BINDING PROTEIN"/>
    <property type="match status" value="1"/>
</dbReference>
<feature type="compositionally biased region" description="Basic and acidic residues" evidence="4">
    <location>
        <begin position="572"/>
        <end position="592"/>
    </location>
</feature>
<dbReference type="OrthoDB" id="73680at2759"/>
<evidence type="ECO:0000259" key="6">
    <source>
        <dbReference type="PROSITE" id="PS50003"/>
    </source>
</evidence>